<dbReference type="Gene3D" id="3.90.1150.140">
    <property type="match status" value="1"/>
</dbReference>
<keyword evidence="4" id="KW-1185">Reference proteome</keyword>
<dbReference type="EMBL" id="JACHJS010000001">
    <property type="protein sequence ID" value="MBB4968928.1"/>
    <property type="molecule type" value="Genomic_DNA"/>
</dbReference>
<feature type="domain" description="Peptidoglycan beta-N-acetylmuramidase NamZ N-terminal" evidence="1">
    <location>
        <begin position="58"/>
        <end position="258"/>
    </location>
</feature>
<dbReference type="GO" id="GO:0033922">
    <property type="term" value="F:peptidoglycan beta-N-acetylmuramidase activity"/>
    <property type="evidence" value="ECO:0007669"/>
    <property type="project" value="InterPro"/>
</dbReference>
<evidence type="ECO:0000313" key="4">
    <source>
        <dbReference type="Proteomes" id="UP000542674"/>
    </source>
</evidence>
<protein>
    <submittedName>
        <fullName evidence="3">Uncharacterized protein YbbC (DUF1343 family)</fullName>
    </submittedName>
</protein>
<dbReference type="Proteomes" id="UP000542674">
    <property type="component" value="Unassembled WGS sequence"/>
</dbReference>
<evidence type="ECO:0000259" key="2">
    <source>
        <dbReference type="Pfam" id="PF20732"/>
    </source>
</evidence>
<comment type="caution">
    <text evidence="3">The sequence shown here is derived from an EMBL/GenBank/DDBJ whole genome shotgun (WGS) entry which is preliminary data.</text>
</comment>
<dbReference type="InterPro" id="IPR048502">
    <property type="entry name" value="NamZ_N"/>
</dbReference>
<dbReference type="Gene3D" id="3.40.50.12170">
    <property type="entry name" value="Uncharacterised protein PF07075, DUF1343"/>
    <property type="match status" value="1"/>
</dbReference>
<dbReference type="InterPro" id="IPR008302">
    <property type="entry name" value="NamZ"/>
</dbReference>
<sequence>MIGRREVLFAAVTVPAAGLAPASTAGAEAAAVVATGRRVVTGADVLAADHWRGLEGRVAVLGNPTAVLRDGVHVVDSMVAAGVPPVVVLGPEHGFRGTAQAGGSEGDHADPRTGIKVRDVYRADAAKFAGVLREERVDVLVFDIADVGARFYTYIWTMLTAMTAAASVGARFVVLDRPNPLGGKAKGPQLLPGFASGVGVKPVVQQHGLTVGELAGLFAGEFLDTPLDLDVVEVRHWRRDDLDTGLAWVPPSPNMPTRDTALVYPGTCLFEGTSFTEGRGTTKPFETVGSPDVDWRWAEDLNGERLPGVRFRETYFAPAFGRYAGRTCGGVQLQVTNAREFDAVRTGVAMIVTAARRYPFAWREDNWVDLLFGSDRLRRMVDARAGIDDIVGSWRQELDEFDRTRKPYSRYR</sequence>
<dbReference type="InterPro" id="IPR048503">
    <property type="entry name" value="NamZ_C"/>
</dbReference>
<feature type="domain" description="Peptidoglycan beta-N-acetylmuramidase NamZ C-terminal" evidence="2">
    <location>
        <begin position="262"/>
        <end position="411"/>
    </location>
</feature>
<organism evidence="3 4">
    <name type="scientific">Saccharothrix violaceirubra</name>
    <dbReference type="NCBI Taxonomy" id="413306"/>
    <lineage>
        <taxon>Bacteria</taxon>
        <taxon>Bacillati</taxon>
        <taxon>Actinomycetota</taxon>
        <taxon>Actinomycetes</taxon>
        <taxon>Pseudonocardiales</taxon>
        <taxon>Pseudonocardiaceae</taxon>
        <taxon>Saccharothrix</taxon>
    </lineage>
</organism>
<gene>
    <name evidence="3" type="ORF">F4559_006287</name>
</gene>
<name>A0A7W7WZJ7_9PSEU</name>
<dbReference type="PANTHER" id="PTHR42915:SF1">
    <property type="entry name" value="PEPTIDOGLYCAN BETA-N-ACETYLMURAMIDASE NAMZ"/>
    <property type="match status" value="1"/>
</dbReference>
<dbReference type="InterPro" id="IPR006311">
    <property type="entry name" value="TAT_signal"/>
</dbReference>
<dbReference type="Pfam" id="PF07075">
    <property type="entry name" value="NamZ_N"/>
    <property type="match status" value="1"/>
</dbReference>
<dbReference type="PIRSF" id="PIRSF016719">
    <property type="entry name" value="UCP016719"/>
    <property type="match status" value="1"/>
</dbReference>
<reference evidence="3 4" key="1">
    <citation type="submission" date="2020-08" db="EMBL/GenBank/DDBJ databases">
        <title>Sequencing the genomes of 1000 actinobacteria strains.</title>
        <authorList>
            <person name="Klenk H.-P."/>
        </authorList>
    </citation>
    <scope>NUCLEOTIDE SEQUENCE [LARGE SCALE GENOMIC DNA]</scope>
    <source>
        <strain evidence="3 4">DSM 45084</strain>
    </source>
</reference>
<evidence type="ECO:0000313" key="3">
    <source>
        <dbReference type="EMBL" id="MBB4968928.1"/>
    </source>
</evidence>
<dbReference type="AlphaFoldDB" id="A0A7W7WZJ7"/>
<evidence type="ECO:0000259" key="1">
    <source>
        <dbReference type="Pfam" id="PF07075"/>
    </source>
</evidence>
<dbReference type="PROSITE" id="PS51318">
    <property type="entry name" value="TAT"/>
    <property type="match status" value="1"/>
</dbReference>
<accession>A0A7W7WZJ7</accession>
<proteinExistence type="predicted"/>
<dbReference type="Pfam" id="PF20732">
    <property type="entry name" value="NamZ_C"/>
    <property type="match status" value="1"/>
</dbReference>
<dbReference type="PANTHER" id="PTHR42915">
    <property type="entry name" value="HYPOTHETICAL 460 KDA PROTEIN IN FEUA-SIGW INTERGENIC REGION [PRECURSOR]"/>
    <property type="match status" value="1"/>
</dbReference>